<feature type="compositionally biased region" description="Polar residues" evidence="3">
    <location>
        <begin position="394"/>
        <end position="407"/>
    </location>
</feature>
<feature type="region of interest" description="Disordered" evidence="3">
    <location>
        <begin position="482"/>
        <end position="540"/>
    </location>
</feature>
<dbReference type="SUPFAM" id="SSF54427">
    <property type="entry name" value="NTF2-like"/>
    <property type="match status" value="1"/>
</dbReference>
<feature type="compositionally biased region" description="Polar residues" evidence="3">
    <location>
        <begin position="180"/>
        <end position="198"/>
    </location>
</feature>
<dbReference type="InterPro" id="IPR012677">
    <property type="entry name" value="Nucleotide-bd_a/b_plait_sf"/>
</dbReference>
<evidence type="ECO:0000256" key="2">
    <source>
        <dbReference type="PROSITE-ProRule" id="PRU00176"/>
    </source>
</evidence>
<dbReference type="EMBL" id="ML996575">
    <property type="protein sequence ID" value="KAF2756397.1"/>
    <property type="molecule type" value="Genomic_DNA"/>
</dbReference>
<feature type="compositionally biased region" description="Low complexity" evidence="3">
    <location>
        <begin position="216"/>
        <end position="230"/>
    </location>
</feature>
<dbReference type="PANTHER" id="PTHR10693:SF20">
    <property type="entry name" value="AT27578P"/>
    <property type="match status" value="1"/>
</dbReference>
<sequence length="540" mass="56713">MATEQITNGNFAPHQQNYGSTEKDGVSSQSSSGGSDIPKDEVGWYFVEQYYTTLSRSPEKLFLFYNKRSQFVSGTEEEKVAVCIGQKTINERIKELEFQDCKVRITNVDSQGSDQHIVIQVIGEISNKQQPHKKFVQTFVLAAQTNGYFVLNDIFRYISDEDAEVEAEDASHAEAAGTTEAVSTANDTPAESLSNNDEATAHKLDEDDEQASATDANAEPEVSAPPAAVNGTAAPDNAEIDVAEDAPVAAAVTSTEEKPSEEAAAAAVEEEEDVTQPEKPKDPEPTPVQPKATPAPAPTPAKPAVPKSWASLAAAANRVAMPQMPGAASGSTSAASKSTAASAPQPAANTAPPSAPSAPAAAQVQRDPSPATSGADSAAGWQTAGADHSKRQSRSIGQPQAEEQTTRAYIKNVFEGVKDDELKAALQKHGEITYLDISRGKNCAFVDFATRAGFQSAVAANPHKIGEDSVFVEERRVRAAQGNFGNSFPRGGAQRGGRGDARPAGQGRGGFKQDGGRGGFNPRGRGGTSTPRGRGNSQAA</sequence>
<evidence type="ECO:0008006" key="8">
    <source>
        <dbReference type="Google" id="ProtNLM"/>
    </source>
</evidence>
<organism evidence="6 7">
    <name type="scientific">Pseudovirgaria hyperparasitica</name>
    <dbReference type="NCBI Taxonomy" id="470096"/>
    <lineage>
        <taxon>Eukaryota</taxon>
        <taxon>Fungi</taxon>
        <taxon>Dikarya</taxon>
        <taxon>Ascomycota</taxon>
        <taxon>Pezizomycotina</taxon>
        <taxon>Dothideomycetes</taxon>
        <taxon>Dothideomycetes incertae sedis</taxon>
        <taxon>Acrospermales</taxon>
        <taxon>Acrospermaceae</taxon>
        <taxon>Pseudovirgaria</taxon>
    </lineage>
</organism>
<evidence type="ECO:0000313" key="6">
    <source>
        <dbReference type="EMBL" id="KAF2756397.1"/>
    </source>
</evidence>
<dbReference type="InterPro" id="IPR035979">
    <property type="entry name" value="RBD_domain_sf"/>
</dbReference>
<feature type="domain" description="RRM" evidence="4">
    <location>
        <begin position="406"/>
        <end position="484"/>
    </location>
</feature>
<feature type="compositionally biased region" description="Pro residues" evidence="3">
    <location>
        <begin position="285"/>
        <end position="303"/>
    </location>
</feature>
<dbReference type="AlphaFoldDB" id="A0A6A6W4A4"/>
<feature type="compositionally biased region" description="Low complexity" evidence="3">
    <location>
        <begin position="327"/>
        <end position="362"/>
    </location>
</feature>
<dbReference type="InterPro" id="IPR032710">
    <property type="entry name" value="NTF2-like_dom_sf"/>
</dbReference>
<dbReference type="Gene3D" id="3.10.450.50">
    <property type="match status" value="1"/>
</dbReference>
<feature type="compositionally biased region" description="Low complexity" evidence="3">
    <location>
        <begin position="528"/>
        <end position="540"/>
    </location>
</feature>
<feature type="region of interest" description="Disordered" evidence="3">
    <location>
        <begin position="323"/>
        <end position="407"/>
    </location>
</feature>
<dbReference type="FunFam" id="3.10.450.50:FF:000003">
    <property type="entry name" value="Nuclear transport factor 2 family protein"/>
    <property type="match status" value="1"/>
</dbReference>
<dbReference type="InterPro" id="IPR039539">
    <property type="entry name" value="Ras_GTPase_bind_prot"/>
</dbReference>
<dbReference type="GO" id="GO:0005829">
    <property type="term" value="C:cytosol"/>
    <property type="evidence" value="ECO:0007669"/>
    <property type="project" value="TreeGrafter"/>
</dbReference>
<dbReference type="Pfam" id="PF00076">
    <property type="entry name" value="RRM_1"/>
    <property type="match status" value="1"/>
</dbReference>
<evidence type="ECO:0000259" key="5">
    <source>
        <dbReference type="PROSITE" id="PS50177"/>
    </source>
</evidence>
<dbReference type="PROSITE" id="PS50102">
    <property type="entry name" value="RRM"/>
    <property type="match status" value="1"/>
</dbReference>
<evidence type="ECO:0000256" key="3">
    <source>
        <dbReference type="SAM" id="MobiDB-lite"/>
    </source>
</evidence>
<dbReference type="SUPFAM" id="SSF54928">
    <property type="entry name" value="RNA-binding domain, RBD"/>
    <property type="match status" value="1"/>
</dbReference>
<dbReference type="RefSeq" id="XP_033598848.1">
    <property type="nucleotide sequence ID" value="XM_033749833.1"/>
</dbReference>
<evidence type="ECO:0000259" key="4">
    <source>
        <dbReference type="PROSITE" id="PS50102"/>
    </source>
</evidence>
<protein>
    <recommendedName>
        <fullName evidence="8">NTF2-domain-containing protein</fullName>
    </recommendedName>
</protein>
<dbReference type="GO" id="GO:1990861">
    <property type="term" value="C:Ubp3-Bre5 deubiquitination complex"/>
    <property type="evidence" value="ECO:0007669"/>
    <property type="project" value="TreeGrafter"/>
</dbReference>
<evidence type="ECO:0000256" key="1">
    <source>
        <dbReference type="ARBA" id="ARBA00022884"/>
    </source>
</evidence>
<feature type="region of interest" description="Disordered" evidence="3">
    <location>
        <begin position="167"/>
        <end position="309"/>
    </location>
</feature>
<keyword evidence="1 2" id="KW-0694">RNA-binding</keyword>
<dbReference type="PROSITE" id="PS50177">
    <property type="entry name" value="NTF2_DOMAIN"/>
    <property type="match status" value="1"/>
</dbReference>
<name>A0A6A6W4A4_9PEZI</name>
<feature type="compositionally biased region" description="Polar residues" evidence="3">
    <location>
        <begin position="1"/>
        <end position="20"/>
    </location>
</feature>
<dbReference type="InterPro" id="IPR000504">
    <property type="entry name" value="RRM_dom"/>
</dbReference>
<dbReference type="CDD" id="cd00780">
    <property type="entry name" value="NTF2"/>
    <property type="match status" value="1"/>
</dbReference>
<dbReference type="GO" id="GO:0016579">
    <property type="term" value="P:protein deubiquitination"/>
    <property type="evidence" value="ECO:0007669"/>
    <property type="project" value="TreeGrafter"/>
</dbReference>
<keyword evidence="7" id="KW-1185">Reference proteome</keyword>
<evidence type="ECO:0000313" key="7">
    <source>
        <dbReference type="Proteomes" id="UP000799437"/>
    </source>
</evidence>
<dbReference type="GO" id="GO:0003729">
    <property type="term" value="F:mRNA binding"/>
    <property type="evidence" value="ECO:0007669"/>
    <property type="project" value="TreeGrafter"/>
</dbReference>
<dbReference type="InterPro" id="IPR018222">
    <property type="entry name" value="Nuclear_transport_factor_2_euk"/>
</dbReference>
<dbReference type="SMART" id="SM00360">
    <property type="entry name" value="RRM"/>
    <property type="match status" value="1"/>
</dbReference>
<feature type="compositionally biased region" description="Gly residues" evidence="3">
    <location>
        <begin position="506"/>
        <end position="527"/>
    </location>
</feature>
<accession>A0A6A6W4A4</accession>
<gene>
    <name evidence="6" type="ORF">EJ05DRAFT_64159</name>
</gene>
<dbReference type="InterPro" id="IPR002075">
    <property type="entry name" value="NTF2_dom"/>
</dbReference>
<feature type="domain" description="NTF2" evidence="5">
    <location>
        <begin position="42"/>
        <end position="157"/>
    </location>
</feature>
<dbReference type="Proteomes" id="UP000799437">
    <property type="component" value="Unassembled WGS sequence"/>
</dbReference>
<feature type="compositionally biased region" description="Low complexity" evidence="3">
    <location>
        <begin position="26"/>
        <end position="35"/>
    </location>
</feature>
<dbReference type="OrthoDB" id="339151at2759"/>
<dbReference type="Pfam" id="PF02136">
    <property type="entry name" value="NTF2"/>
    <property type="match status" value="1"/>
</dbReference>
<dbReference type="Gene3D" id="3.30.70.330">
    <property type="match status" value="1"/>
</dbReference>
<feature type="region of interest" description="Disordered" evidence="3">
    <location>
        <begin position="1"/>
        <end position="36"/>
    </location>
</feature>
<dbReference type="GeneID" id="54490887"/>
<dbReference type="CDD" id="cd00590">
    <property type="entry name" value="RRM_SF"/>
    <property type="match status" value="1"/>
</dbReference>
<dbReference type="GO" id="GO:1990904">
    <property type="term" value="C:ribonucleoprotein complex"/>
    <property type="evidence" value="ECO:0007669"/>
    <property type="project" value="TreeGrafter"/>
</dbReference>
<dbReference type="GO" id="GO:0034517">
    <property type="term" value="P:ribophagy"/>
    <property type="evidence" value="ECO:0007669"/>
    <property type="project" value="TreeGrafter"/>
</dbReference>
<proteinExistence type="predicted"/>
<reference evidence="6" key="1">
    <citation type="journal article" date="2020" name="Stud. Mycol.">
        <title>101 Dothideomycetes genomes: a test case for predicting lifestyles and emergence of pathogens.</title>
        <authorList>
            <person name="Haridas S."/>
            <person name="Albert R."/>
            <person name="Binder M."/>
            <person name="Bloem J."/>
            <person name="Labutti K."/>
            <person name="Salamov A."/>
            <person name="Andreopoulos B."/>
            <person name="Baker S."/>
            <person name="Barry K."/>
            <person name="Bills G."/>
            <person name="Bluhm B."/>
            <person name="Cannon C."/>
            <person name="Castanera R."/>
            <person name="Culley D."/>
            <person name="Daum C."/>
            <person name="Ezra D."/>
            <person name="Gonzalez J."/>
            <person name="Henrissat B."/>
            <person name="Kuo A."/>
            <person name="Liang C."/>
            <person name="Lipzen A."/>
            <person name="Lutzoni F."/>
            <person name="Magnuson J."/>
            <person name="Mondo S."/>
            <person name="Nolan M."/>
            <person name="Ohm R."/>
            <person name="Pangilinan J."/>
            <person name="Park H.-J."/>
            <person name="Ramirez L."/>
            <person name="Alfaro M."/>
            <person name="Sun H."/>
            <person name="Tritt A."/>
            <person name="Yoshinaga Y."/>
            <person name="Zwiers L.-H."/>
            <person name="Turgeon B."/>
            <person name="Goodwin S."/>
            <person name="Spatafora J."/>
            <person name="Crous P."/>
            <person name="Grigoriev I."/>
        </authorList>
    </citation>
    <scope>NUCLEOTIDE SEQUENCE</scope>
    <source>
        <strain evidence="6">CBS 121739</strain>
    </source>
</reference>
<dbReference type="PANTHER" id="PTHR10693">
    <property type="entry name" value="RAS GTPASE-ACTIVATING PROTEIN-BINDING PROTEIN"/>
    <property type="match status" value="1"/>
</dbReference>